<dbReference type="EMBL" id="CAJFCW020000006">
    <property type="protein sequence ID" value="CAG9127712.1"/>
    <property type="molecule type" value="Genomic_DNA"/>
</dbReference>
<gene>
    <name evidence="1" type="ORF">BOKJ2_LOCUS14093</name>
</gene>
<dbReference type="Proteomes" id="UP000614601">
    <property type="component" value="Unassembled WGS sequence"/>
</dbReference>
<comment type="caution">
    <text evidence="1">The sequence shown here is derived from an EMBL/GenBank/DDBJ whole genome shotgun (WGS) entry which is preliminary data.</text>
</comment>
<organism evidence="1 2">
    <name type="scientific">Bursaphelenchus okinawaensis</name>
    <dbReference type="NCBI Taxonomy" id="465554"/>
    <lineage>
        <taxon>Eukaryota</taxon>
        <taxon>Metazoa</taxon>
        <taxon>Ecdysozoa</taxon>
        <taxon>Nematoda</taxon>
        <taxon>Chromadorea</taxon>
        <taxon>Rhabditida</taxon>
        <taxon>Tylenchina</taxon>
        <taxon>Tylenchomorpha</taxon>
        <taxon>Aphelenchoidea</taxon>
        <taxon>Aphelenchoididae</taxon>
        <taxon>Bursaphelenchus</taxon>
    </lineage>
</organism>
<dbReference type="EMBL" id="CAJFDH010000006">
    <property type="protein sequence ID" value="CAD5230353.1"/>
    <property type="molecule type" value="Genomic_DNA"/>
</dbReference>
<keyword evidence="2" id="KW-1185">Reference proteome</keyword>
<sequence length="215" mass="24520">MLREDYVQIRNACQLTLLLTYGCGRAYKLVLHNAQAYQLFVQNGPFRLSHKKLVTKSLSSLNDVLNKLQEPVKAATRLPVVELLKRRSTLEDAILRSESKLQLLLACERVNKESGIDDYVNKATEAIEEGYNVNRYLKELIIEKEQKVTDEAEAQTASNPTATHQRSAEATISNAQSSINQLSMVKTTHNGRLLHKRSRHTFTRQSSHLSRKLRY</sequence>
<name>A0A811LTI2_9BILA</name>
<evidence type="ECO:0000313" key="2">
    <source>
        <dbReference type="Proteomes" id="UP000614601"/>
    </source>
</evidence>
<protein>
    <submittedName>
        <fullName evidence="1">Uncharacterized protein</fullName>
    </submittedName>
</protein>
<dbReference type="PROSITE" id="PS51257">
    <property type="entry name" value="PROKAR_LIPOPROTEIN"/>
    <property type="match status" value="1"/>
</dbReference>
<accession>A0A811LTI2</accession>
<dbReference type="AlphaFoldDB" id="A0A811LTI2"/>
<dbReference type="Proteomes" id="UP000783686">
    <property type="component" value="Unassembled WGS sequence"/>
</dbReference>
<reference evidence="1" key="1">
    <citation type="submission" date="2020-09" db="EMBL/GenBank/DDBJ databases">
        <authorList>
            <person name="Kikuchi T."/>
        </authorList>
    </citation>
    <scope>NUCLEOTIDE SEQUENCE</scope>
    <source>
        <strain evidence="1">SH1</strain>
    </source>
</reference>
<evidence type="ECO:0000313" key="1">
    <source>
        <dbReference type="EMBL" id="CAD5230353.1"/>
    </source>
</evidence>
<proteinExistence type="predicted"/>